<comment type="caution">
    <text evidence="2">The sequence shown here is derived from an EMBL/GenBank/DDBJ whole genome shotgun (WGS) entry which is preliminary data.</text>
</comment>
<dbReference type="EMBL" id="JBBPBM010000004">
    <property type="protein sequence ID" value="KAK8590238.1"/>
    <property type="molecule type" value="Genomic_DNA"/>
</dbReference>
<organism evidence="2 3">
    <name type="scientific">Hibiscus sabdariffa</name>
    <name type="common">roselle</name>
    <dbReference type="NCBI Taxonomy" id="183260"/>
    <lineage>
        <taxon>Eukaryota</taxon>
        <taxon>Viridiplantae</taxon>
        <taxon>Streptophyta</taxon>
        <taxon>Embryophyta</taxon>
        <taxon>Tracheophyta</taxon>
        <taxon>Spermatophyta</taxon>
        <taxon>Magnoliopsida</taxon>
        <taxon>eudicotyledons</taxon>
        <taxon>Gunneridae</taxon>
        <taxon>Pentapetalae</taxon>
        <taxon>rosids</taxon>
        <taxon>malvids</taxon>
        <taxon>Malvales</taxon>
        <taxon>Malvaceae</taxon>
        <taxon>Malvoideae</taxon>
        <taxon>Hibiscus</taxon>
    </lineage>
</organism>
<evidence type="ECO:0000313" key="2">
    <source>
        <dbReference type="EMBL" id="KAK8590238.1"/>
    </source>
</evidence>
<feature type="region of interest" description="Disordered" evidence="1">
    <location>
        <begin position="34"/>
        <end position="67"/>
    </location>
</feature>
<feature type="compositionally biased region" description="Polar residues" evidence="1">
    <location>
        <begin position="48"/>
        <end position="67"/>
    </location>
</feature>
<dbReference type="Proteomes" id="UP001472677">
    <property type="component" value="Unassembled WGS sequence"/>
</dbReference>
<keyword evidence="3" id="KW-1185">Reference proteome</keyword>
<accession>A0ABR2G137</accession>
<name>A0ABR2G137_9ROSI</name>
<gene>
    <name evidence="2" type="ORF">V6N12_024617</name>
</gene>
<evidence type="ECO:0000313" key="3">
    <source>
        <dbReference type="Proteomes" id="UP001472677"/>
    </source>
</evidence>
<sequence>MDVAAPPRLVYCNIDPVRFSSLSSNRVSIRTRTRPVRAVVTKPKLTRKASSQLSTPPNNNINDSSKS</sequence>
<protein>
    <submittedName>
        <fullName evidence="2">Uncharacterized protein</fullName>
    </submittedName>
</protein>
<reference evidence="2 3" key="1">
    <citation type="journal article" date="2024" name="G3 (Bethesda)">
        <title>Genome assembly of Hibiscus sabdariffa L. provides insights into metabolisms of medicinal natural products.</title>
        <authorList>
            <person name="Kim T."/>
        </authorList>
    </citation>
    <scope>NUCLEOTIDE SEQUENCE [LARGE SCALE GENOMIC DNA]</scope>
    <source>
        <strain evidence="2">TK-2024</strain>
        <tissue evidence="2">Old leaves</tissue>
    </source>
</reference>
<evidence type="ECO:0000256" key="1">
    <source>
        <dbReference type="SAM" id="MobiDB-lite"/>
    </source>
</evidence>
<proteinExistence type="predicted"/>